<gene>
    <name evidence="2" type="ORF">CVT25_003195</name>
</gene>
<dbReference type="OrthoDB" id="2500073at2759"/>
<organism evidence="2 3">
    <name type="scientific">Psilocybe cyanescens</name>
    <dbReference type="NCBI Taxonomy" id="93625"/>
    <lineage>
        <taxon>Eukaryota</taxon>
        <taxon>Fungi</taxon>
        <taxon>Dikarya</taxon>
        <taxon>Basidiomycota</taxon>
        <taxon>Agaricomycotina</taxon>
        <taxon>Agaricomycetes</taxon>
        <taxon>Agaricomycetidae</taxon>
        <taxon>Agaricales</taxon>
        <taxon>Agaricineae</taxon>
        <taxon>Strophariaceae</taxon>
        <taxon>Psilocybe</taxon>
    </lineage>
</organism>
<protein>
    <submittedName>
        <fullName evidence="2">Uncharacterized protein</fullName>
    </submittedName>
</protein>
<evidence type="ECO:0000256" key="1">
    <source>
        <dbReference type="SAM" id="MobiDB-lite"/>
    </source>
</evidence>
<dbReference type="Proteomes" id="UP000283269">
    <property type="component" value="Unassembled WGS sequence"/>
</dbReference>
<feature type="region of interest" description="Disordered" evidence="1">
    <location>
        <begin position="1"/>
        <end position="68"/>
    </location>
</feature>
<sequence>MTSTPSNISALHKTAEEDRHHDIHPSASPHTSDVEVHQLGHSSRHASHTTHTTEKKVPHAEEHREIHPTFAEKIQGFKEELQGKITHNPELVKHGKNLMTGAVHNEGWHGLHDQASANINSDGERQELTGNTPKAEFAKPL</sequence>
<dbReference type="InParanoid" id="A0A409XEZ1"/>
<feature type="compositionally biased region" description="Basic and acidic residues" evidence="1">
    <location>
        <begin position="51"/>
        <end position="67"/>
    </location>
</feature>
<comment type="caution">
    <text evidence="2">The sequence shown here is derived from an EMBL/GenBank/DDBJ whole genome shotgun (WGS) entry which is preliminary data.</text>
</comment>
<keyword evidence="3" id="KW-1185">Reference proteome</keyword>
<accession>A0A409XEZ1</accession>
<proteinExistence type="predicted"/>
<dbReference type="EMBL" id="NHYD01001903">
    <property type="protein sequence ID" value="PPQ89358.1"/>
    <property type="molecule type" value="Genomic_DNA"/>
</dbReference>
<feature type="region of interest" description="Disordered" evidence="1">
    <location>
        <begin position="111"/>
        <end position="141"/>
    </location>
</feature>
<reference evidence="2 3" key="1">
    <citation type="journal article" date="2018" name="Evol. Lett.">
        <title>Horizontal gene cluster transfer increased hallucinogenic mushroom diversity.</title>
        <authorList>
            <person name="Reynolds H.T."/>
            <person name="Vijayakumar V."/>
            <person name="Gluck-Thaler E."/>
            <person name="Korotkin H.B."/>
            <person name="Matheny P.B."/>
            <person name="Slot J.C."/>
        </authorList>
    </citation>
    <scope>NUCLEOTIDE SEQUENCE [LARGE SCALE GENOMIC DNA]</scope>
    <source>
        <strain evidence="2 3">2631</strain>
    </source>
</reference>
<evidence type="ECO:0000313" key="3">
    <source>
        <dbReference type="Proteomes" id="UP000283269"/>
    </source>
</evidence>
<name>A0A409XEZ1_PSICY</name>
<feature type="compositionally biased region" description="Basic and acidic residues" evidence="1">
    <location>
        <begin position="13"/>
        <end position="24"/>
    </location>
</feature>
<evidence type="ECO:0000313" key="2">
    <source>
        <dbReference type="EMBL" id="PPQ89358.1"/>
    </source>
</evidence>
<dbReference type="AlphaFoldDB" id="A0A409XEZ1"/>